<dbReference type="EC" id="3.6.3.-" evidence="6"/>
<dbReference type="GO" id="GO:0005524">
    <property type="term" value="F:ATP binding"/>
    <property type="evidence" value="ECO:0007669"/>
    <property type="project" value="UniProtKB-KW"/>
</dbReference>
<dbReference type="FunFam" id="3.40.50.300:FF:000032">
    <property type="entry name" value="Export ABC transporter ATP-binding protein"/>
    <property type="match status" value="1"/>
</dbReference>
<evidence type="ECO:0000259" key="5">
    <source>
        <dbReference type="PROSITE" id="PS50893"/>
    </source>
</evidence>
<evidence type="ECO:0000256" key="3">
    <source>
        <dbReference type="ARBA" id="ARBA00022840"/>
    </source>
</evidence>
<keyword evidence="3" id="KW-0067">ATP-binding</keyword>
<dbReference type="InterPro" id="IPR017871">
    <property type="entry name" value="ABC_transporter-like_CS"/>
</dbReference>
<evidence type="ECO:0000313" key="7">
    <source>
        <dbReference type="Proteomes" id="UP000316095"/>
    </source>
</evidence>
<accession>A0A5C5XJH0</accession>
<dbReference type="AlphaFoldDB" id="A0A5C5XJH0"/>
<dbReference type="EMBL" id="SJPG01000001">
    <property type="protein sequence ID" value="TWT62974.1"/>
    <property type="molecule type" value="Genomic_DNA"/>
</dbReference>
<dbReference type="RefSeq" id="WP_146504774.1">
    <property type="nucleotide sequence ID" value="NZ_SJPG01000001.1"/>
</dbReference>
<feature type="domain" description="ABC transporter" evidence="5">
    <location>
        <begin position="15"/>
        <end position="244"/>
    </location>
</feature>
<dbReference type="InterPro" id="IPR003593">
    <property type="entry name" value="AAA+_ATPase"/>
</dbReference>
<comment type="caution">
    <text evidence="6">The sequence shown here is derived from an EMBL/GenBank/DDBJ whole genome shotgun (WGS) entry which is preliminary data.</text>
</comment>
<dbReference type="PROSITE" id="PS50893">
    <property type="entry name" value="ABC_TRANSPORTER_2"/>
    <property type="match status" value="1"/>
</dbReference>
<dbReference type="Gene3D" id="3.40.50.300">
    <property type="entry name" value="P-loop containing nucleotide triphosphate hydrolases"/>
    <property type="match status" value="1"/>
</dbReference>
<evidence type="ECO:0000256" key="2">
    <source>
        <dbReference type="ARBA" id="ARBA00022741"/>
    </source>
</evidence>
<dbReference type="InterPro" id="IPR017911">
    <property type="entry name" value="MacB-like_ATP-bd"/>
</dbReference>
<evidence type="ECO:0000256" key="4">
    <source>
        <dbReference type="ARBA" id="ARBA00038388"/>
    </source>
</evidence>
<dbReference type="GO" id="GO:0098796">
    <property type="term" value="C:membrane protein complex"/>
    <property type="evidence" value="ECO:0007669"/>
    <property type="project" value="UniProtKB-ARBA"/>
</dbReference>
<keyword evidence="6" id="KW-0378">Hydrolase</keyword>
<dbReference type="SMART" id="SM00382">
    <property type="entry name" value="AAA"/>
    <property type="match status" value="1"/>
</dbReference>
<dbReference type="InterPro" id="IPR003439">
    <property type="entry name" value="ABC_transporter-like_ATP-bd"/>
</dbReference>
<dbReference type="CDD" id="cd03255">
    <property type="entry name" value="ABC_MJ0796_LolCDE_FtsE"/>
    <property type="match status" value="1"/>
</dbReference>
<dbReference type="Proteomes" id="UP000316095">
    <property type="component" value="Unassembled WGS sequence"/>
</dbReference>
<dbReference type="PANTHER" id="PTHR24220">
    <property type="entry name" value="IMPORT ATP-BINDING PROTEIN"/>
    <property type="match status" value="1"/>
</dbReference>
<reference evidence="6 7" key="1">
    <citation type="submission" date="2019-02" db="EMBL/GenBank/DDBJ databases">
        <title>Deep-cultivation of Planctomycetes and their phenomic and genomic characterization uncovers novel biology.</title>
        <authorList>
            <person name="Wiegand S."/>
            <person name="Jogler M."/>
            <person name="Boedeker C."/>
            <person name="Pinto D."/>
            <person name="Vollmers J."/>
            <person name="Rivas-Marin E."/>
            <person name="Kohn T."/>
            <person name="Peeters S.H."/>
            <person name="Heuer A."/>
            <person name="Rast P."/>
            <person name="Oberbeckmann S."/>
            <person name="Bunk B."/>
            <person name="Jeske O."/>
            <person name="Meyerdierks A."/>
            <person name="Storesund J.E."/>
            <person name="Kallscheuer N."/>
            <person name="Luecker S."/>
            <person name="Lage O.M."/>
            <person name="Pohl T."/>
            <person name="Merkel B.J."/>
            <person name="Hornburger P."/>
            <person name="Mueller R.-W."/>
            <person name="Bruemmer F."/>
            <person name="Labrenz M."/>
            <person name="Spormann A.M."/>
            <person name="Op Den Camp H."/>
            <person name="Overmann J."/>
            <person name="Amann R."/>
            <person name="Jetten M.S.M."/>
            <person name="Mascher T."/>
            <person name="Medema M.H."/>
            <person name="Devos D.P."/>
            <person name="Kaster A.-K."/>
            <person name="Ovreas L."/>
            <person name="Rohde M."/>
            <person name="Galperin M.Y."/>
            <person name="Jogler C."/>
        </authorList>
    </citation>
    <scope>NUCLEOTIDE SEQUENCE [LARGE SCALE GENOMIC DNA]</scope>
    <source>
        <strain evidence="6 7">Pan54</strain>
    </source>
</reference>
<organism evidence="6 7">
    <name type="scientific">Rubinisphaera italica</name>
    <dbReference type="NCBI Taxonomy" id="2527969"/>
    <lineage>
        <taxon>Bacteria</taxon>
        <taxon>Pseudomonadati</taxon>
        <taxon>Planctomycetota</taxon>
        <taxon>Planctomycetia</taxon>
        <taxon>Planctomycetales</taxon>
        <taxon>Planctomycetaceae</taxon>
        <taxon>Rubinisphaera</taxon>
    </lineage>
</organism>
<dbReference type="SUPFAM" id="SSF52540">
    <property type="entry name" value="P-loop containing nucleoside triphosphate hydrolases"/>
    <property type="match status" value="1"/>
</dbReference>
<evidence type="ECO:0000313" key="6">
    <source>
        <dbReference type="EMBL" id="TWT62974.1"/>
    </source>
</evidence>
<sequence>MNEILPTPPVHLSAVALDKSYRKGPEAVNVLRGVNLEVRKGEFLSIIGRSGSGKSTLLHLAGLLDTPDIGEIRLDGKRIDHLPAKTRDQLRNRVFGFVFQFYHLLPELTVLENVLSPLMIRYSMWEYWKKRSELQDQARELIAQVGLEHRIKHKPSQMSGGELQRAAIARSLISEPEILLADEPTGNLDVDTGKGIIELLERLNSERQLTIMMVTHDEAIARKGQRIVRLSKGQVENIRERVAS</sequence>
<dbReference type="GO" id="GO:0022857">
    <property type="term" value="F:transmembrane transporter activity"/>
    <property type="evidence" value="ECO:0007669"/>
    <property type="project" value="TreeGrafter"/>
</dbReference>
<comment type="similarity">
    <text evidence="4">Belongs to the ABC transporter superfamily. Macrolide exporter (TC 3.A.1.122) family.</text>
</comment>
<protein>
    <submittedName>
        <fullName evidence="6">P-loop containing nucleoside triphosphate hydrolase</fullName>
        <ecNumber evidence="6">3.6.3.-</ecNumber>
    </submittedName>
</protein>
<keyword evidence="1" id="KW-0813">Transport</keyword>
<dbReference type="InterPro" id="IPR027417">
    <property type="entry name" value="P-loop_NTPase"/>
</dbReference>
<evidence type="ECO:0000256" key="1">
    <source>
        <dbReference type="ARBA" id="ARBA00022448"/>
    </source>
</evidence>
<dbReference type="PROSITE" id="PS00211">
    <property type="entry name" value="ABC_TRANSPORTER_1"/>
    <property type="match status" value="1"/>
</dbReference>
<proteinExistence type="inferred from homology"/>
<name>A0A5C5XJH0_9PLAN</name>
<dbReference type="OrthoDB" id="273392at2"/>
<dbReference type="InterPro" id="IPR015854">
    <property type="entry name" value="ABC_transpr_LolD-like"/>
</dbReference>
<dbReference type="Pfam" id="PF00005">
    <property type="entry name" value="ABC_tran"/>
    <property type="match status" value="1"/>
</dbReference>
<keyword evidence="7" id="KW-1185">Reference proteome</keyword>
<dbReference type="GO" id="GO:0005886">
    <property type="term" value="C:plasma membrane"/>
    <property type="evidence" value="ECO:0007669"/>
    <property type="project" value="TreeGrafter"/>
</dbReference>
<dbReference type="PANTHER" id="PTHR24220:SF689">
    <property type="entry name" value="LIPOPROTEIN-RELEASING SYSTEM ATP-BINDING PROTEIN LOLD"/>
    <property type="match status" value="1"/>
</dbReference>
<dbReference type="GO" id="GO:0016887">
    <property type="term" value="F:ATP hydrolysis activity"/>
    <property type="evidence" value="ECO:0007669"/>
    <property type="project" value="InterPro"/>
</dbReference>
<keyword evidence="2" id="KW-0547">Nucleotide-binding</keyword>
<gene>
    <name evidence="6" type="ORF">Pan54_37250</name>
</gene>